<dbReference type="STRING" id="1121485.GCA_000426485_01028"/>
<dbReference type="FunFam" id="3.40.630.30:FF:000064">
    <property type="entry name" value="GNAT family acetyltransferase"/>
    <property type="match status" value="1"/>
</dbReference>
<dbReference type="PROSITE" id="PS51186">
    <property type="entry name" value="GNAT"/>
    <property type="match status" value="1"/>
</dbReference>
<dbReference type="RefSeq" id="WP_026625245.1">
    <property type="nucleotide sequence ID" value="NZ_JAWZLG010000034.1"/>
</dbReference>
<dbReference type="EMBL" id="SOML01000001">
    <property type="protein sequence ID" value="TFD98752.1"/>
    <property type="molecule type" value="Genomic_DNA"/>
</dbReference>
<dbReference type="GO" id="GO:0008080">
    <property type="term" value="F:N-acetyltransferase activity"/>
    <property type="evidence" value="ECO:0007669"/>
    <property type="project" value="TreeGrafter"/>
</dbReference>
<keyword evidence="2 5" id="KW-0808">Transferase</keyword>
<gene>
    <name evidence="5" type="ORF">E2605_01305</name>
</gene>
<evidence type="ECO:0000256" key="3">
    <source>
        <dbReference type="ARBA" id="ARBA00023315"/>
    </source>
</evidence>
<dbReference type="InterPro" id="IPR000182">
    <property type="entry name" value="GNAT_dom"/>
</dbReference>
<sequence length="147" mass="16757">MDITIRKATEKDLPKVFNLVKEFAGYLGKTDKVKTSVEDFIKQQEYYSCILAENPKGEAIGYAIFSTIFHTWSGKSIYLDDLYVNEAYRGCSVGTMLICALIEYAKQQQVKHLNWQVLDWNESAIGFYKKLGATVGDDNLNCTFEIK</sequence>
<dbReference type="PANTHER" id="PTHR10545">
    <property type="entry name" value="DIAMINE N-ACETYLTRANSFERASE"/>
    <property type="match status" value="1"/>
</dbReference>
<name>A0A4Y8LBD2_9BACT</name>
<dbReference type="AlphaFoldDB" id="A0A4Y8LBD2"/>
<proteinExistence type="inferred from homology"/>
<dbReference type="InterPro" id="IPR016181">
    <property type="entry name" value="Acyl_CoA_acyltransferase"/>
</dbReference>
<dbReference type="SUPFAM" id="SSF55729">
    <property type="entry name" value="Acyl-CoA N-acyltransferases (Nat)"/>
    <property type="match status" value="1"/>
</dbReference>
<protein>
    <submittedName>
        <fullName evidence="5">GNAT family N-acetyltransferase</fullName>
    </submittedName>
</protein>
<dbReference type="InterPro" id="IPR051016">
    <property type="entry name" value="Diverse_Substrate_AcTransf"/>
</dbReference>
<dbReference type="Pfam" id="PF00583">
    <property type="entry name" value="Acetyltransf_1"/>
    <property type="match status" value="1"/>
</dbReference>
<dbReference type="OrthoDB" id="9805924at2"/>
<comment type="similarity">
    <text evidence="1">Belongs to the acetyltransferase family.</text>
</comment>
<reference evidence="5 6" key="1">
    <citation type="submission" date="2019-03" db="EMBL/GenBank/DDBJ databases">
        <title>San Antonio Military Medical Center submission to MRSN (WRAIR), pending publication.</title>
        <authorList>
            <person name="Blyth D.M."/>
            <person name="Mccarthy S.L."/>
            <person name="Schall S.E."/>
            <person name="Stam J.A."/>
            <person name="Ong A.C."/>
            <person name="Mcgann P.T."/>
        </authorList>
    </citation>
    <scope>NUCLEOTIDE SEQUENCE [LARGE SCALE GENOMIC DNA]</scope>
    <source>
        <strain evidence="5 6">MRSN571793</strain>
    </source>
</reference>
<feature type="domain" description="N-acetyltransferase" evidence="4">
    <location>
        <begin position="3"/>
        <end position="147"/>
    </location>
</feature>
<evidence type="ECO:0000256" key="2">
    <source>
        <dbReference type="ARBA" id="ARBA00022679"/>
    </source>
</evidence>
<comment type="caution">
    <text evidence="5">The sequence shown here is derived from an EMBL/GenBank/DDBJ whole genome shotgun (WGS) entry which is preliminary data.</text>
</comment>
<dbReference type="Gene3D" id="3.40.630.30">
    <property type="match status" value="1"/>
</dbReference>
<keyword evidence="6" id="KW-1185">Reference proteome</keyword>
<accession>A0A4Y8LBD2</accession>
<dbReference type="CDD" id="cd04301">
    <property type="entry name" value="NAT_SF"/>
    <property type="match status" value="1"/>
</dbReference>
<dbReference type="PANTHER" id="PTHR10545:SF29">
    <property type="entry name" value="GH14572P-RELATED"/>
    <property type="match status" value="1"/>
</dbReference>
<evidence type="ECO:0000313" key="5">
    <source>
        <dbReference type="EMBL" id="TFD98752.1"/>
    </source>
</evidence>
<dbReference type="Proteomes" id="UP000297861">
    <property type="component" value="Unassembled WGS sequence"/>
</dbReference>
<evidence type="ECO:0000259" key="4">
    <source>
        <dbReference type="PROSITE" id="PS51186"/>
    </source>
</evidence>
<evidence type="ECO:0000313" key="6">
    <source>
        <dbReference type="Proteomes" id="UP000297861"/>
    </source>
</evidence>
<evidence type="ECO:0000256" key="1">
    <source>
        <dbReference type="ARBA" id="ARBA00008694"/>
    </source>
</evidence>
<organism evidence="5 6">
    <name type="scientific">Dysgonomonas capnocytophagoides</name>
    <dbReference type="NCBI Taxonomy" id="45254"/>
    <lineage>
        <taxon>Bacteria</taxon>
        <taxon>Pseudomonadati</taxon>
        <taxon>Bacteroidota</taxon>
        <taxon>Bacteroidia</taxon>
        <taxon>Bacteroidales</taxon>
        <taxon>Dysgonomonadaceae</taxon>
        <taxon>Dysgonomonas</taxon>
    </lineage>
</organism>
<keyword evidence="3" id="KW-0012">Acyltransferase</keyword>